<dbReference type="GO" id="GO:0004519">
    <property type="term" value="F:endonuclease activity"/>
    <property type="evidence" value="ECO:0007669"/>
    <property type="project" value="UniProtKB-KW"/>
</dbReference>
<dbReference type="SUPFAM" id="SSF82771">
    <property type="entry name" value="GIY-YIG endonuclease"/>
    <property type="match status" value="1"/>
</dbReference>
<comment type="similarity">
    <text evidence="1">Belongs to the UPF0213 family.</text>
</comment>
<dbReference type="Pfam" id="PF01541">
    <property type="entry name" value="GIY-YIG"/>
    <property type="match status" value="1"/>
</dbReference>
<evidence type="ECO:0000313" key="4">
    <source>
        <dbReference type="Proteomes" id="UP000186074"/>
    </source>
</evidence>
<protein>
    <submittedName>
        <fullName evidence="3">Endonuclease</fullName>
    </submittedName>
</protein>
<dbReference type="STRING" id="1850254.LPB137_06570"/>
<keyword evidence="3" id="KW-0255">Endonuclease</keyword>
<gene>
    <name evidence="3" type="ORF">LPB137_06570</name>
</gene>
<name>A0A1P8KLV2_9BACT</name>
<dbReference type="RefSeq" id="WP_076086018.1">
    <property type="nucleotide sequence ID" value="NZ_CP019070.1"/>
</dbReference>
<organism evidence="3 4">
    <name type="scientific">Poseidonibacter parvus</name>
    <dbReference type="NCBI Taxonomy" id="1850254"/>
    <lineage>
        <taxon>Bacteria</taxon>
        <taxon>Pseudomonadati</taxon>
        <taxon>Campylobacterota</taxon>
        <taxon>Epsilonproteobacteria</taxon>
        <taxon>Campylobacterales</taxon>
        <taxon>Arcobacteraceae</taxon>
        <taxon>Poseidonibacter</taxon>
    </lineage>
</organism>
<accession>A0A1P8KLV2</accession>
<dbReference type="KEGG" id="alp:LPB137_06570"/>
<dbReference type="PANTHER" id="PTHR34477">
    <property type="entry name" value="UPF0213 PROTEIN YHBQ"/>
    <property type="match status" value="1"/>
</dbReference>
<keyword evidence="4" id="KW-1185">Reference proteome</keyword>
<evidence type="ECO:0000256" key="1">
    <source>
        <dbReference type="ARBA" id="ARBA00007435"/>
    </source>
</evidence>
<dbReference type="PANTHER" id="PTHR34477:SF1">
    <property type="entry name" value="UPF0213 PROTEIN YHBQ"/>
    <property type="match status" value="1"/>
</dbReference>
<evidence type="ECO:0000259" key="2">
    <source>
        <dbReference type="PROSITE" id="PS50164"/>
    </source>
</evidence>
<sequence length="91" mass="10566">MSYFVYILECNDGSLYTGITKDISKRLNEHNLSDKGAKYTKVRRPVKLVYKESSENRSTASKREYAIKKLTRLKKLELIYKGNSSKLVKDN</sequence>
<keyword evidence="3" id="KW-0378">Hydrolase</keyword>
<dbReference type="OrthoDB" id="287318at2"/>
<dbReference type="AlphaFoldDB" id="A0A1P8KLV2"/>
<dbReference type="EMBL" id="CP019070">
    <property type="protein sequence ID" value="APW65531.1"/>
    <property type="molecule type" value="Genomic_DNA"/>
</dbReference>
<dbReference type="InterPro" id="IPR035901">
    <property type="entry name" value="GIY-YIG_endonuc_sf"/>
</dbReference>
<dbReference type="CDD" id="cd10456">
    <property type="entry name" value="GIY-YIG_UPF0213"/>
    <property type="match status" value="1"/>
</dbReference>
<dbReference type="Proteomes" id="UP000186074">
    <property type="component" value="Chromosome"/>
</dbReference>
<evidence type="ECO:0000313" key="3">
    <source>
        <dbReference type="EMBL" id="APW65531.1"/>
    </source>
</evidence>
<keyword evidence="3" id="KW-0540">Nuclease</keyword>
<dbReference type="SMART" id="SM00465">
    <property type="entry name" value="GIYc"/>
    <property type="match status" value="1"/>
</dbReference>
<reference evidence="3 4" key="1">
    <citation type="submission" date="2017-01" db="EMBL/GenBank/DDBJ databases">
        <title>Genome sequencing of Arcobacter sp. LPB0137.</title>
        <authorList>
            <person name="Lee G.-W."/>
            <person name="Yi H."/>
        </authorList>
    </citation>
    <scope>NUCLEOTIDE SEQUENCE [LARGE SCALE GENOMIC DNA]</scope>
    <source>
        <strain evidence="3 4">LPB0137</strain>
    </source>
</reference>
<dbReference type="InterPro" id="IPR000305">
    <property type="entry name" value="GIY-YIG_endonuc"/>
</dbReference>
<feature type="domain" description="GIY-YIG" evidence="2">
    <location>
        <begin position="1"/>
        <end position="77"/>
    </location>
</feature>
<dbReference type="InterPro" id="IPR050190">
    <property type="entry name" value="UPF0213_domain"/>
</dbReference>
<proteinExistence type="inferred from homology"/>
<dbReference type="Gene3D" id="3.40.1440.10">
    <property type="entry name" value="GIY-YIG endonuclease"/>
    <property type="match status" value="1"/>
</dbReference>
<dbReference type="PROSITE" id="PS50164">
    <property type="entry name" value="GIY_YIG"/>
    <property type="match status" value="1"/>
</dbReference>